<evidence type="ECO:0000256" key="9">
    <source>
        <dbReference type="RuleBase" id="RU362122"/>
    </source>
</evidence>
<proteinExistence type="inferred from homology"/>
<comment type="similarity">
    <text evidence="2 9">Belongs to the branched chain amino acid transporter family.</text>
</comment>
<dbReference type="GeneID" id="67183294"/>
<dbReference type="STRING" id="550540.Fbal_3072"/>
<keyword evidence="4" id="KW-1003">Cell membrane</keyword>
<feature type="transmembrane region" description="Helical" evidence="9">
    <location>
        <begin position="412"/>
        <end position="428"/>
    </location>
</feature>
<dbReference type="KEGG" id="fbl:Fbal_3072"/>
<evidence type="ECO:0000256" key="7">
    <source>
        <dbReference type="ARBA" id="ARBA00022989"/>
    </source>
</evidence>
<feature type="transmembrane region" description="Helical" evidence="9">
    <location>
        <begin position="373"/>
        <end position="392"/>
    </location>
</feature>
<keyword evidence="6 9" id="KW-0029">Amino-acid transport</keyword>
<dbReference type="RefSeq" id="WP_013346578.1">
    <property type="nucleotide sequence ID" value="NC_014541.1"/>
</dbReference>
<dbReference type="GO" id="GO:0005304">
    <property type="term" value="F:L-valine transmembrane transporter activity"/>
    <property type="evidence" value="ECO:0007669"/>
    <property type="project" value="TreeGrafter"/>
</dbReference>
<reference evidence="10 11" key="1">
    <citation type="journal article" date="2010" name="Stand. Genomic Sci.">
        <title>Complete genome sequence of Ferrimonas balearica type strain (PAT).</title>
        <authorList>
            <person name="Nolan M."/>
            <person name="Sikorski J."/>
            <person name="Davenport K."/>
            <person name="Lucas S."/>
            <person name="Glavina Del Rio T."/>
            <person name="Tice H."/>
            <person name="Cheng J."/>
            <person name="Goodwin L."/>
            <person name="Pitluck S."/>
            <person name="Liolios K."/>
            <person name="Ivanova N."/>
            <person name="Mavromatis K."/>
            <person name="Ovchinnikova G."/>
            <person name="Pati A."/>
            <person name="Chen A."/>
            <person name="Palaniappan K."/>
            <person name="Land M."/>
            <person name="Hauser L."/>
            <person name="Chang Y."/>
            <person name="Jeffries C."/>
            <person name="Tapia R."/>
            <person name="Brettin T."/>
            <person name="Detter J."/>
            <person name="Han C."/>
            <person name="Yasawong M."/>
            <person name="Rohde M."/>
            <person name="Tindall B."/>
            <person name="Goker M."/>
            <person name="Woyke T."/>
            <person name="Bristow J."/>
            <person name="Eisen J."/>
            <person name="Markowitz V."/>
            <person name="Hugenholtz P."/>
            <person name="Kyrpides N."/>
            <person name="Klenk H."/>
            <person name="Lapidus A."/>
        </authorList>
    </citation>
    <scope>NUCLEOTIDE SEQUENCE [LARGE SCALE GENOMIC DNA]</scope>
    <source>
        <strain evidence="11">DSM 9799 / CCM 4581 / KCTC 23876 / PAT</strain>
    </source>
</reference>
<feature type="transmembrane region" description="Helical" evidence="9">
    <location>
        <begin position="12"/>
        <end position="29"/>
    </location>
</feature>
<evidence type="ECO:0000256" key="4">
    <source>
        <dbReference type="ARBA" id="ARBA00022475"/>
    </source>
</evidence>
<feature type="transmembrane region" description="Helical" evidence="9">
    <location>
        <begin position="316"/>
        <end position="335"/>
    </location>
</feature>
<evidence type="ECO:0000256" key="1">
    <source>
        <dbReference type="ARBA" id="ARBA00004651"/>
    </source>
</evidence>
<dbReference type="PANTHER" id="PTHR30588">
    <property type="entry name" value="BRANCHED-CHAIN AMINO ACID TRANSPORT SYSTEM 2 CARRIER PROTEIN"/>
    <property type="match status" value="1"/>
</dbReference>
<evidence type="ECO:0000256" key="5">
    <source>
        <dbReference type="ARBA" id="ARBA00022692"/>
    </source>
</evidence>
<keyword evidence="11" id="KW-1185">Reference proteome</keyword>
<feature type="transmembrane region" description="Helical" evidence="9">
    <location>
        <begin position="151"/>
        <end position="170"/>
    </location>
</feature>
<evidence type="ECO:0000313" key="10">
    <source>
        <dbReference type="EMBL" id="ADN77272.1"/>
    </source>
</evidence>
<dbReference type="GO" id="GO:0015818">
    <property type="term" value="P:isoleucine transport"/>
    <property type="evidence" value="ECO:0007669"/>
    <property type="project" value="TreeGrafter"/>
</dbReference>
<gene>
    <name evidence="10" type="ordered locus">Fbal_3072</name>
</gene>
<keyword evidence="3 9" id="KW-0813">Transport</keyword>
<dbReference type="OrthoDB" id="9783920at2"/>
<dbReference type="Pfam" id="PF05525">
    <property type="entry name" value="Branch_AA_trans"/>
    <property type="match status" value="1"/>
</dbReference>
<keyword evidence="7 9" id="KW-1133">Transmembrane helix</keyword>
<feature type="transmembrane region" description="Helical" evidence="9">
    <location>
        <begin position="341"/>
        <end position="361"/>
    </location>
</feature>
<feature type="transmembrane region" description="Helical" evidence="9">
    <location>
        <begin position="281"/>
        <end position="304"/>
    </location>
</feature>
<accession>E1SUG5</accession>
<feature type="transmembrane region" description="Helical" evidence="9">
    <location>
        <begin position="41"/>
        <end position="64"/>
    </location>
</feature>
<dbReference type="HOGENOM" id="CLU_036807_0_1_6"/>
<protein>
    <recommendedName>
        <fullName evidence="9">Branched-chain amino acid transport system carrier protein</fullName>
    </recommendedName>
</protein>
<name>E1SUG5_FERBD</name>
<comment type="subcellular location">
    <subcellularLocation>
        <location evidence="9">Cell inner membrane</location>
        <topology evidence="9">Multi-pass membrane protein</topology>
    </subcellularLocation>
    <subcellularLocation>
        <location evidence="1">Cell membrane</location>
        <topology evidence="1">Multi-pass membrane protein</topology>
    </subcellularLocation>
</comment>
<dbReference type="GO" id="GO:0015820">
    <property type="term" value="P:L-leucine transport"/>
    <property type="evidence" value="ECO:0007669"/>
    <property type="project" value="TreeGrafter"/>
</dbReference>
<comment type="function">
    <text evidence="9">Component of the transport system for branched-chain amino acids.</text>
</comment>
<evidence type="ECO:0000313" key="11">
    <source>
        <dbReference type="Proteomes" id="UP000006683"/>
    </source>
</evidence>
<dbReference type="Proteomes" id="UP000006683">
    <property type="component" value="Chromosome"/>
</dbReference>
<feature type="transmembrane region" description="Helical" evidence="9">
    <location>
        <begin position="118"/>
        <end position="139"/>
    </location>
</feature>
<dbReference type="AlphaFoldDB" id="E1SUG5"/>
<dbReference type="EMBL" id="CP002209">
    <property type="protein sequence ID" value="ADN77272.1"/>
    <property type="molecule type" value="Genomic_DNA"/>
</dbReference>
<keyword evidence="8 9" id="KW-0472">Membrane</keyword>
<organism evidence="10 11">
    <name type="scientific">Ferrimonas balearica (strain DSM 9799 / CCM 4581 / KCTC 23876 / PAT)</name>
    <dbReference type="NCBI Taxonomy" id="550540"/>
    <lineage>
        <taxon>Bacteria</taxon>
        <taxon>Pseudomonadati</taxon>
        <taxon>Pseudomonadota</taxon>
        <taxon>Gammaproteobacteria</taxon>
        <taxon>Alteromonadales</taxon>
        <taxon>Ferrimonadaceae</taxon>
        <taxon>Ferrimonas</taxon>
    </lineage>
</organism>
<dbReference type="PANTHER" id="PTHR30588:SF0">
    <property type="entry name" value="BRANCHED-CHAIN AMINO ACID PERMEASE BRNQ"/>
    <property type="match status" value="1"/>
</dbReference>
<dbReference type="InterPro" id="IPR004685">
    <property type="entry name" value="Brnchd-chn_aa_trnsp_Livcs"/>
</dbReference>
<evidence type="ECO:0000256" key="3">
    <source>
        <dbReference type="ARBA" id="ARBA00022448"/>
    </source>
</evidence>
<sequence>MSKRLTTTDTLSLGFMLFAFFLGAGNIIFPPMAGMSAGDNLMPAMLGFLVTAVGLPLLGLIAVAKAGGGIPVITRLLPAWVGTAVAVAIFIVIGPAFAAPRTGLVAYEIGLLPFLSEGTALTQLGFTFLFFVLAVGLALRPGKLMDTVGKMLTPALILLLAVLAISVLVAPQDPIGAATGVWQDTPFTNGFLEGYMTMDALGALMFGTLMVDILRRKGVTDAASQAGYLMKAGVIAATGLAVVYVSLFYLGATSSVLAAGSENGGAVLSAYVMQVFGTPGLFILAAVVTLACLTTAVGLISACSEYFNELLPKISYRNWVLINASACAVVANVGLAQLITISIPVLFIVYPVAMALIIYAFAGRQISQKKTVLGAMIAIAFFTGLLSGLKVAGVAEPLVNAFSFLPLFDKHLAWLPLTLLVAIVGMAYKRSERQIVAEPVQG</sequence>
<dbReference type="eggNOG" id="COG1114">
    <property type="taxonomic scope" value="Bacteria"/>
</dbReference>
<dbReference type="GO" id="GO:0015190">
    <property type="term" value="F:L-leucine transmembrane transporter activity"/>
    <property type="evidence" value="ECO:0007669"/>
    <property type="project" value="TreeGrafter"/>
</dbReference>
<keyword evidence="5 9" id="KW-0812">Transmembrane</keyword>
<dbReference type="GO" id="GO:0015188">
    <property type="term" value="F:L-isoleucine transmembrane transporter activity"/>
    <property type="evidence" value="ECO:0007669"/>
    <property type="project" value="TreeGrafter"/>
</dbReference>
<feature type="transmembrane region" description="Helical" evidence="9">
    <location>
        <begin position="190"/>
        <end position="211"/>
    </location>
</feature>
<feature type="transmembrane region" description="Helical" evidence="9">
    <location>
        <begin position="232"/>
        <end position="252"/>
    </location>
</feature>
<evidence type="ECO:0000256" key="6">
    <source>
        <dbReference type="ARBA" id="ARBA00022970"/>
    </source>
</evidence>
<evidence type="ECO:0000256" key="2">
    <source>
        <dbReference type="ARBA" id="ARBA00008540"/>
    </source>
</evidence>
<feature type="transmembrane region" description="Helical" evidence="9">
    <location>
        <begin position="76"/>
        <end position="98"/>
    </location>
</feature>
<dbReference type="GO" id="GO:0005886">
    <property type="term" value="C:plasma membrane"/>
    <property type="evidence" value="ECO:0007669"/>
    <property type="project" value="UniProtKB-SubCell"/>
</dbReference>
<evidence type="ECO:0000256" key="8">
    <source>
        <dbReference type="ARBA" id="ARBA00023136"/>
    </source>
</evidence>
<dbReference type="NCBIfam" id="TIGR00796">
    <property type="entry name" value="livcs"/>
    <property type="match status" value="1"/>
</dbReference>